<evidence type="ECO:0000313" key="1">
    <source>
        <dbReference type="EMBL" id="KAJ0052914.1"/>
    </source>
</evidence>
<gene>
    <name evidence="1" type="ORF">Pint_00548</name>
</gene>
<dbReference type="EMBL" id="CM047736">
    <property type="protein sequence ID" value="KAJ0052914.1"/>
    <property type="molecule type" value="Genomic_DNA"/>
</dbReference>
<evidence type="ECO:0000313" key="2">
    <source>
        <dbReference type="Proteomes" id="UP001163603"/>
    </source>
</evidence>
<organism evidence="1 2">
    <name type="scientific">Pistacia integerrima</name>
    <dbReference type="NCBI Taxonomy" id="434235"/>
    <lineage>
        <taxon>Eukaryota</taxon>
        <taxon>Viridiplantae</taxon>
        <taxon>Streptophyta</taxon>
        <taxon>Embryophyta</taxon>
        <taxon>Tracheophyta</taxon>
        <taxon>Spermatophyta</taxon>
        <taxon>Magnoliopsida</taxon>
        <taxon>eudicotyledons</taxon>
        <taxon>Gunneridae</taxon>
        <taxon>Pentapetalae</taxon>
        <taxon>rosids</taxon>
        <taxon>malvids</taxon>
        <taxon>Sapindales</taxon>
        <taxon>Anacardiaceae</taxon>
        <taxon>Pistacia</taxon>
    </lineage>
</organism>
<accession>A0ACC0ZIP7</accession>
<name>A0ACC0ZIP7_9ROSI</name>
<protein>
    <submittedName>
        <fullName evidence="1">Uncharacterized protein</fullName>
    </submittedName>
</protein>
<comment type="caution">
    <text evidence="1">The sequence shown here is derived from an EMBL/GenBank/DDBJ whole genome shotgun (WGS) entry which is preliminary data.</text>
</comment>
<sequence length="427" mass="47275">MSISNPQLEIGGSSRDTTDDLVLEIEGRSDASSLTTKRSLIGKIMADKILNKNTVKGMIRKGWGEPQGVSIVDFGPNMFLFTFVDEEKPKIGHEQKSCNEAKTVCRYDTTKSKYGAFLGTSQARSLIEEFEGSKQNHVHGGGKQKIRIEERENYFDFSGINCNVTKTNNQGATSQASRPPNPTILLQNQIWRQLAMPNSSQIQRMAATQSQVLMGGHNHNVGNDSDELKENVGINCGNMPLDLNNVGFSNLMQTRPNCEGSSSSNKSAKKSPIEKLGLSQHLSPIQLGDRRPEVNFRLPTDYNPKPNYFGIITNSPENITANTIISNKSSFKWSVCKKNQKQRTNPYIAKLPLEDSSPELVVESQGLSAVEAKNLSQSFEKALVLKRPRRVDNFFHTGDVDNEGEHKYSNGMEMAKKAGLIKPLPSP</sequence>
<proteinExistence type="predicted"/>
<reference evidence="2" key="1">
    <citation type="journal article" date="2023" name="G3 (Bethesda)">
        <title>Genome assembly and association tests identify interacting loci associated with vigor, precocity, and sex in interspecific pistachio rootstocks.</title>
        <authorList>
            <person name="Palmer W."/>
            <person name="Jacygrad E."/>
            <person name="Sagayaradj S."/>
            <person name="Cavanaugh K."/>
            <person name="Han R."/>
            <person name="Bertier L."/>
            <person name="Beede B."/>
            <person name="Kafkas S."/>
            <person name="Golino D."/>
            <person name="Preece J."/>
            <person name="Michelmore R."/>
        </authorList>
    </citation>
    <scope>NUCLEOTIDE SEQUENCE [LARGE SCALE GENOMIC DNA]</scope>
</reference>
<dbReference type="Proteomes" id="UP001163603">
    <property type="component" value="Chromosome 1"/>
</dbReference>
<keyword evidence="2" id="KW-1185">Reference proteome</keyword>